<feature type="chain" id="PRO_5005467206" description="DUF8173 domain-containing protein" evidence="2">
    <location>
        <begin position="27"/>
        <end position="413"/>
    </location>
</feature>
<dbReference type="KEGG" id="llu:AKJ09_09921"/>
<dbReference type="STRING" id="1391654.AKJ09_09921"/>
<name>A0A0K1QC12_9BACT</name>
<feature type="signal peptide" evidence="2">
    <location>
        <begin position="1"/>
        <end position="26"/>
    </location>
</feature>
<dbReference type="PATRIC" id="fig|1391654.3.peg.10048"/>
<dbReference type="EMBL" id="CP012333">
    <property type="protein sequence ID" value="AKV03258.1"/>
    <property type="molecule type" value="Genomic_DNA"/>
</dbReference>
<keyword evidence="1" id="KW-1133">Transmembrane helix</keyword>
<keyword evidence="1" id="KW-0472">Membrane</keyword>
<evidence type="ECO:0000256" key="2">
    <source>
        <dbReference type="SAM" id="SignalP"/>
    </source>
</evidence>
<feature type="transmembrane region" description="Helical" evidence="1">
    <location>
        <begin position="297"/>
        <end position="319"/>
    </location>
</feature>
<feature type="transmembrane region" description="Helical" evidence="1">
    <location>
        <begin position="384"/>
        <end position="404"/>
    </location>
</feature>
<dbReference type="InterPro" id="IPR058486">
    <property type="entry name" value="DUF8173"/>
</dbReference>
<dbReference type="AlphaFoldDB" id="A0A0K1QC12"/>
<dbReference type="Proteomes" id="UP000064967">
    <property type="component" value="Chromosome"/>
</dbReference>
<feature type="transmembrane region" description="Helical" evidence="1">
    <location>
        <begin position="325"/>
        <end position="352"/>
    </location>
</feature>
<evidence type="ECO:0000313" key="5">
    <source>
        <dbReference type="Proteomes" id="UP000064967"/>
    </source>
</evidence>
<feature type="transmembrane region" description="Helical" evidence="1">
    <location>
        <begin position="254"/>
        <end position="277"/>
    </location>
</feature>
<evidence type="ECO:0000256" key="1">
    <source>
        <dbReference type="SAM" id="Phobius"/>
    </source>
</evidence>
<evidence type="ECO:0000313" key="4">
    <source>
        <dbReference type="EMBL" id="AKV03258.1"/>
    </source>
</evidence>
<evidence type="ECO:0000259" key="3">
    <source>
        <dbReference type="Pfam" id="PF26514"/>
    </source>
</evidence>
<keyword evidence="1" id="KW-0812">Transmembrane</keyword>
<keyword evidence="2" id="KW-0732">Signal</keyword>
<organism evidence="4 5">
    <name type="scientific">Labilithrix luteola</name>
    <dbReference type="NCBI Taxonomy" id="1391654"/>
    <lineage>
        <taxon>Bacteria</taxon>
        <taxon>Pseudomonadati</taxon>
        <taxon>Myxococcota</taxon>
        <taxon>Polyangia</taxon>
        <taxon>Polyangiales</taxon>
        <taxon>Labilitrichaceae</taxon>
        <taxon>Labilithrix</taxon>
    </lineage>
</organism>
<keyword evidence="5" id="KW-1185">Reference proteome</keyword>
<dbReference type="RefSeq" id="WP_146654054.1">
    <property type="nucleotide sequence ID" value="NZ_CP012333.1"/>
</dbReference>
<dbReference type="Pfam" id="PF26514">
    <property type="entry name" value="DUF8173"/>
    <property type="match status" value="1"/>
</dbReference>
<feature type="transmembrane region" description="Helical" evidence="1">
    <location>
        <begin position="359"/>
        <end position="378"/>
    </location>
</feature>
<dbReference type="OrthoDB" id="5499851at2"/>
<proteinExistence type="predicted"/>
<gene>
    <name evidence="4" type="ORF">AKJ09_09921</name>
</gene>
<feature type="domain" description="DUF8173" evidence="3">
    <location>
        <begin position="254"/>
        <end position="396"/>
    </location>
</feature>
<accession>A0A0K1QC12</accession>
<reference evidence="4 5" key="1">
    <citation type="submission" date="2015-08" db="EMBL/GenBank/DDBJ databases">
        <authorList>
            <person name="Babu N.S."/>
            <person name="Beckwith C.J."/>
            <person name="Beseler K.G."/>
            <person name="Brison A."/>
            <person name="Carone J.V."/>
            <person name="Caskin T.P."/>
            <person name="Diamond M."/>
            <person name="Durham M.E."/>
            <person name="Foxe J.M."/>
            <person name="Go M."/>
            <person name="Henderson B.A."/>
            <person name="Jones I.B."/>
            <person name="McGettigan J.A."/>
            <person name="Micheletti S.J."/>
            <person name="Nasrallah M.E."/>
            <person name="Ortiz D."/>
            <person name="Piller C.R."/>
            <person name="Privatt S.R."/>
            <person name="Schneider S.L."/>
            <person name="Sharp S."/>
            <person name="Smith T.C."/>
            <person name="Stanton J.D."/>
            <person name="Ullery H.E."/>
            <person name="Wilson R.J."/>
            <person name="Serrano M.G."/>
            <person name="Buck G."/>
            <person name="Lee V."/>
            <person name="Wang Y."/>
            <person name="Carvalho R."/>
            <person name="Voegtly L."/>
            <person name="Shi R."/>
            <person name="Duckworth R."/>
            <person name="Johnson A."/>
            <person name="Loviza R."/>
            <person name="Walstead R."/>
            <person name="Shah Z."/>
            <person name="Kiflezghi M."/>
            <person name="Wade K."/>
            <person name="Ball S.L."/>
            <person name="Bradley K.W."/>
            <person name="Asai D.J."/>
            <person name="Bowman C.A."/>
            <person name="Russell D.A."/>
            <person name="Pope W.H."/>
            <person name="Jacobs-Sera D."/>
            <person name="Hendrix R.W."/>
            <person name="Hatfull G.F."/>
        </authorList>
    </citation>
    <scope>NUCLEOTIDE SEQUENCE [LARGE SCALE GENOMIC DNA]</scope>
    <source>
        <strain evidence="4 5">DSM 27648</strain>
    </source>
</reference>
<protein>
    <recommendedName>
        <fullName evidence="3">DUF8173 domain-containing protein</fullName>
    </recommendedName>
</protein>
<sequence>MSSLRRFAWIASVFALSAVLPATAGAALRKDGTWPPDKTDKTVSLAFDGKPSDGLSKLASEAGWSLVVSKAVAVDEHEVHIDVQNQPADAVLEALFIEGNVVATRNGSLITITPATATPSAAQAPAPVPSVRGEDRNVVGDSVVIEKDEVVRTLTVTGGSVRILGTVTGALVVFGGNARVEDGGHVVGDATAIGGTLTIAKGGRVDGKAGVVGGMLTREDGAIVDGTKKKAATVVKSDDEDDDDEAPSTVATKAAAVGSSITKMALLFVMGCVLLALATRKMESLTGEIAARPMRNFALGIVGSIAATIGLCVLCVTIVGIPVAILGLLLGVFAVYAAITAVLTTAGAAIIGHKTKNSYLHLLAGTVGFLVIGAIPWIGGLATLAVTMIAMGALVSTRGAGAFASRRKLPGTF</sequence>